<keyword evidence="7 8" id="KW-0694">RNA-binding</keyword>
<evidence type="ECO:0000256" key="8">
    <source>
        <dbReference type="HAMAP-Rule" id="MF_01895"/>
    </source>
</evidence>
<dbReference type="Pfam" id="PF00575">
    <property type="entry name" value="S1"/>
    <property type="match status" value="1"/>
</dbReference>
<gene>
    <name evidence="8 11" type="primary">rnr</name>
    <name evidence="11" type="ORF">FEN17_24115</name>
</gene>
<dbReference type="SMART" id="SM00316">
    <property type="entry name" value="S1"/>
    <property type="match status" value="1"/>
</dbReference>
<dbReference type="InterPro" id="IPR022966">
    <property type="entry name" value="RNase_II/R_CS"/>
</dbReference>
<dbReference type="GO" id="GO:0006402">
    <property type="term" value="P:mRNA catabolic process"/>
    <property type="evidence" value="ECO:0007669"/>
    <property type="project" value="TreeGrafter"/>
</dbReference>
<evidence type="ECO:0000313" key="12">
    <source>
        <dbReference type="Proteomes" id="UP000306402"/>
    </source>
</evidence>
<evidence type="ECO:0000313" key="11">
    <source>
        <dbReference type="EMBL" id="TLU97884.1"/>
    </source>
</evidence>
<dbReference type="PROSITE" id="PS50126">
    <property type="entry name" value="S1"/>
    <property type="match status" value="1"/>
</dbReference>
<dbReference type="InterPro" id="IPR040476">
    <property type="entry name" value="CSD2"/>
</dbReference>
<dbReference type="InterPro" id="IPR001900">
    <property type="entry name" value="RNase_II/R"/>
</dbReference>
<dbReference type="CDD" id="cd04471">
    <property type="entry name" value="S1_RNase_R"/>
    <property type="match status" value="1"/>
</dbReference>
<evidence type="ECO:0000256" key="1">
    <source>
        <dbReference type="ARBA" id="ARBA00001849"/>
    </source>
</evidence>
<dbReference type="GO" id="GO:0003723">
    <property type="term" value="F:RNA binding"/>
    <property type="evidence" value="ECO:0007669"/>
    <property type="project" value="UniProtKB-UniRule"/>
</dbReference>
<dbReference type="PANTHER" id="PTHR23355">
    <property type="entry name" value="RIBONUCLEASE"/>
    <property type="match status" value="1"/>
</dbReference>
<dbReference type="NCBIfam" id="TIGR02063">
    <property type="entry name" value="RNase_R"/>
    <property type="match status" value="1"/>
</dbReference>
<dbReference type="RefSeq" id="WP_138367984.1">
    <property type="nucleotide sequence ID" value="NZ_VCEJ01000008.1"/>
</dbReference>
<dbReference type="PANTHER" id="PTHR23355:SF9">
    <property type="entry name" value="DIS3-LIKE EXONUCLEASE 2"/>
    <property type="match status" value="1"/>
</dbReference>
<dbReference type="SMART" id="SM00955">
    <property type="entry name" value="RNB"/>
    <property type="match status" value="1"/>
</dbReference>
<dbReference type="Pfam" id="PF17876">
    <property type="entry name" value="CSD2"/>
    <property type="match status" value="1"/>
</dbReference>
<dbReference type="GO" id="GO:0008859">
    <property type="term" value="F:exoribonuclease II activity"/>
    <property type="evidence" value="ECO:0007669"/>
    <property type="project" value="UniProtKB-UniRule"/>
</dbReference>
<dbReference type="InterPro" id="IPR050180">
    <property type="entry name" value="RNR_Ribonuclease"/>
</dbReference>
<dbReference type="OrthoDB" id="9764149at2"/>
<keyword evidence="6 8" id="KW-0269">Exonuclease</keyword>
<evidence type="ECO:0000256" key="2">
    <source>
        <dbReference type="ARBA" id="ARBA00004496"/>
    </source>
</evidence>
<evidence type="ECO:0000256" key="4">
    <source>
        <dbReference type="ARBA" id="ARBA00022722"/>
    </source>
</evidence>
<dbReference type="InterPro" id="IPR012340">
    <property type="entry name" value="NA-bd_OB-fold"/>
</dbReference>
<evidence type="ECO:0000256" key="3">
    <source>
        <dbReference type="ARBA" id="ARBA00022490"/>
    </source>
</evidence>
<dbReference type="EMBL" id="VCEJ01000008">
    <property type="protein sequence ID" value="TLU97884.1"/>
    <property type="molecule type" value="Genomic_DNA"/>
</dbReference>
<keyword evidence="12" id="KW-1185">Reference proteome</keyword>
<feature type="region of interest" description="Disordered" evidence="9">
    <location>
        <begin position="739"/>
        <end position="800"/>
    </location>
</feature>
<keyword evidence="3 8" id="KW-0963">Cytoplasm</keyword>
<keyword evidence="4 8" id="KW-0540">Nuclease</keyword>
<reference evidence="11 12" key="1">
    <citation type="submission" date="2019-05" db="EMBL/GenBank/DDBJ databases">
        <authorList>
            <person name="Qu J.-H."/>
        </authorList>
    </citation>
    <scope>NUCLEOTIDE SEQUENCE [LARGE SCALE GENOMIC DNA]</scope>
    <source>
        <strain evidence="11 12">T17</strain>
    </source>
</reference>
<sequence length="800" mass="90272">MKDKKIKKNSTQENGSERSPHHIVSYIDNLKADIAAFFDLNAEHSFRTFDVHDHFGVQDKKVRQLFNEILHELEEAGRLVYNNGSYTAAQNKPVNKGLSGRIDRVNKSFGFAVIDGMDQDIYIEAELLNGAWDGDIVNVQPLTKNHRGSRNGRNDAGKNRMEGRVTEIVERTNKEIVGIIEINPRYAVVQPDNKKLFDPIFLEIDETGDAEDGDKVIVTVTEWPTRRSQAEGKIISVLGKAGNNDVEMHAILAEFGLPYQFPETVEAEAKKIPDKISKKDLVGRKDLRDVLTFTIDPVDAKDFDDALSVRYLEDGIVEVGVHIADVSHYILPGTELEKEAYRRATSVYLVDRTVPMLPEKLSNNLCSLRPNEDRLAFSAIFEISVLGKVIKQWFGRTVIHSDRRFSYEEAQAVLDSGEGDYPAELTTLNTLAKIFRKERFKNGAINFETPEVRFKLDENGKPLGIYQKERHDSNKLIEEFMLLANKRVAEYVYAISKGEVKNTMVYRVHEAPDPDRLKTFATFVAKLGLKLELEEENKIAKSMNAMLSKVEGKPEQNLIESLAVRTMAKARYSTEDLGHFGLAFKRYSHFTSPIRRYPDVMAHRLLQHYLDGGASVDKEGYEVACKHSSERERLAAEAERASIKYKQVEFMSGMDKELVFDGIITGVTEFGIFVEITATASEGLIRMTDLGDDYYELEKENYRIIGQRTKKIYAFGDAVKVKVKDTNLARRSMDLYLDGTTPGYSRSGGGNFRDGGSRGGSSRQDSSRESSRKPRERKSGGRSRKPTSAGSSPKPKKRGR</sequence>
<dbReference type="HAMAP" id="MF_01895">
    <property type="entry name" value="RNase_R"/>
    <property type="match status" value="1"/>
</dbReference>
<comment type="similarity">
    <text evidence="8">Belongs to the RNR ribonuclease family. RNase R subfamily.</text>
</comment>
<name>A0A5R9KP51_9BACT</name>
<evidence type="ECO:0000256" key="9">
    <source>
        <dbReference type="SAM" id="MobiDB-lite"/>
    </source>
</evidence>
<protein>
    <recommendedName>
        <fullName evidence="8">Ribonuclease R</fullName>
        <shortName evidence="8">RNase R</shortName>
        <ecNumber evidence="8">3.1.13.1</ecNumber>
    </recommendedName>
</protein>
<dbReference type="InterPro" id="IPR004476">
    <property type="entry name" value="RNase_II/RNase_R"/>
</dbReference>
<comment type="caution">
    <text evidence="11">The sequence shown here is derived from an EMBL/GenBank/DDBJ whole genome shotgun (WGS) entry which is preliminary data.</text>
</comment>
<dbReference type="Pfam" id="PF00773">
    <property type="entry name" value="RNB"/>
    <property type="match status" value="1"/>
</dbReference>
<comment type="subcellular location">
    <subcellularLocation>
        <location evidence="2 8">Cytoplasm</location>
    </subcellularLocation>
</comment>
<feature type="domain" description="S1 motif" evidence="10">
    <location>
        <begin position="657"/>
        <end position="738"/>
    </location>
</feature>
<dbReference type="AlphaFoldDB" id="A0A5R9KP51"/>
<dbReference type="GO" id="GO:0005829">
    <property type="term" value="C:cytosol"/>
    <property type="evidence" value="ECO:0007669"/>
    <property type="project" value="TreeGrafter"/>
</dbReference>
<feature type="compositionally biased region" description="Gly residues" evidence="9">
    <location>
        <begin position="746"/>
        <end position="759"/>
    </location>
</feature>
<dbReference type="EC" id="3.1.13.1" evidence="8"/>
<evidence type="ECO:0000256" key="5">
    <source>
        <dbReference type="ARBA" id="ARBA00022801"/>
    </source>
</evidence>
<evidence type="ECO:0000256" key="6">
    <source>
        <dbReference type="ARBA" id="ARBA00022839"/>
    </source>
</evidence>
<dbReference type="SUPFAM" id="SSF50249">
    <property type="entry name" value="Nucleic acid-binding proteins"/>
    <property type="match status" value="4"/>
</dbReference>
<dbReference type="Proteomes" id="UP000306402">
    <property type="component" value="Unassembled WGS sequence"/>
</dbReference>
<evidence type="ECO:0000259" key="10">
    <source>
        <dbReference type="PROSITE" id="PS50126"/>
    </source>
</evidence>
<dbReference type="InterPro" id="IPR011805">
    <property type="entry name" value="RNase_R"/>
</dbReference>
<dbReference type="InterPro" id="IPR003029">
    <property type="entry name" value="S1_domain"/>
</dbReference>
<dbReference type="NCBIfam" id="TIGR00358">
    <property type="entry name" value="3_prime_RNase"/>
    <property type="match status" value="1"/>
</dbReference>
<accession>A0A5R9KP51</accession>
<keyword evidence="5 8" id="KW-0378">Hydrolase</keyword>
<proteinExistence type="inferred from homology"/>
<comment type="function">
    <text evidence="8">3'-5' exoribonuclease that releases 5'-nucleoside monophosphates and is involved in maturation of structured RNAs.</text>
</comment>
<comment type="catalytic activity">
    <reaction evidence="1 8">
        <text>Exonucleolytic cleavage in the 3'- to 5'-direction to yield nucleoside 5'-phosphates.</text>
        <dbReference type="EC" id="3.1.13.1"/>
    </reaction>
</comment>
<dbReference type="PROSITE" id="PS01175">
    <property type="entry name" value="RIBONUCLEASE_II"/>
    <property type="match status" value="1"/>
</dbReference>
<dbReference type="InterPro" id="IPR013223">
    <property type="entry name" value="RNase_B_OB_dom"/>
</dbReference>
<dbReference type="Gene3D" id="2.40.50.140">
    <property type="entry name" value="Nucleic acid-binding proteins"/>
    <property type="match status" value="2"/>
</dbReference>
<evidence type="ECO:0000256" key="7">
    <source>
        <dbReference type="ARBA" id="ARBA00022884"/>
    </source>
</evidence>
<dbReference type="Pfam" id="PF08206">
    <property type="entry name" value="OB_RNB"/>
    <property type="match status" value="1"/>
</dbReference>
<feature type="region of interest" description="Disordered" evidence="9">
    <location>
        <begin position="1"/>
        <end position="20"/>
    </location>
</feature>
<organism evidence="11 12">
    <name type="scientific">Dyadobacter luticola</name>
    <dbReference type="NCBI Taxonomy" id="1979387"/>
    <lineage>
        <taxon>Bacteria</taxon>
        <taxon>Pseudomonadati</taxon>
        <taxon>Bacteroidota</taxon>
        <taxon>Cytophagia</taxon>
        <taxon>Cytophagales</taxon>
        <taxon>Spirosomataceae</taxon>
        <taxon>Dyadobacter</taxon>
    </lineage>
</organism>
<feature type="compositionally biased region" description="Basic and acidic residues" evidence="9">
    <location>
        <begin position="765"/>
        <end position="779"/>
    </location>
</feature>